<protein>
    <submittedName>
        <fullName evidence="2">BTB domain-containing protein</fullName>
    </submittedName>
</protein>
<accession>A0AC34G7N0</accession>
<sequence length="180" mass="20813">MSLFKEYEKLFDSKEDADVTFIIQNQELQAHKLILTTQSPVFKAMIKGPMAPPDQRHLISDPQVGYEDFSNFLKFLYIEKCDITVENVEVLLHLKIPKVAPNLPMQYEKEGKMVWISPELVLEVIKQCPRSEIFTEDTIFDLVFGWSKGQCETQNLEINAENLQKITASFISYLNPPNKQ</sequence>
<reference evidence="2" key="1">
    <citation type="submission" date="2022-11" db="UniProtKB">
        <authorList>
            <consortium name="WormBaseParasite"/>
        </authorList>
    </citation>
    <scope>IDENTIFICATION</scope>
</reference>
<dbReference type="WBParaSite" id="ES5_v2.g25724.t1">
    <property type="protein sequence ID" value="ES5_v2.g25724.t1"/>
    <property type="gene ID" value="ES5_v2.g25724"/>
</dbReference>
<evidence type="ECO:0000313" key="1">
    <source>
        <dbReference type="Proteomes" id="UP000887579"/>
    </source>
</evidence>
<dbReference type="Proteomes" id="UP000887579">
    <property type="component" value="Unplaced"/>
</dbReference>
<organism evidence="1 2">
    <name type="scientific">Panagrolaimus sp. ES5</name>
    <dbReference type="NCBI Taxonomy" id="591445"/>
    <lineage>
        <taxon>Eukaryota</taxon>
        <taxon>Metazoa</taxon>
        <taxon>Ecdysozoa</taxon>
        <taxon>Nematoda</taxon>
        <taxon>Chromadorea</taxon>
        <taxon>Rhabditida</taxon>
        <taxon>Tylenchina</taxon>
        <taxon>Panagrolaimomorpha</taxon>
        <taxon>Panagrolaimoidea</taxon>
        <taxon>Panagrolaimidae</taxon>
        <taxon>Panagrolaimus</taxon>
    </lineage>
</organism>
<name>A0AC34G7N0_9BILA</name>
<evidence type="ECO:0000313" key="2">
    <source>
        <dbReference type="WBParaSite" id="ES5_v2.g25724.t1"/>
    </source>
</evidence>
<proteinExistence type="predicted"/>